<proteinExistence type="predicted"/>
<feature type="region of interest" description="Disordered" evidence="1">
    <location>
        <begin position="1"/>
        <end position="69"/>
    </location>
</feature>
<dbReference type="AlphaFoldDB" id="A0A1X7R9W5"/>
<protein>
    <submittedName>
        <fullName evidence="2">Uncharacterized protein</fullName>
    </submittedName>
</protein>
<dbReference type="Proteomes" id="UP000196158">
    <property type="component" value="Unassembled WGS sequence"/>
</dbReference>
<name>A0A1X7R9W5_9SACH</name>
<feature type="compositionally biased region" description="Polar residues" evidence="1">
    <location>
        <begin position="82"/>
        <end position="99"/>
    </location>
</feature>
<dbReference type="OrthoDB" id="10626422at2759"/>
<organism evidence="2 3">
    <name type="scientific">Maudiozyma saulgeensis</name>
    <dbReference type="NCBI Taxonomy" id="1789683"/>
    <lineage>
        <taxon>Eukaryota</taxon>
        <taxon>Fungi</taxon>
        <taxon>Dikarya</taxon>
        <taxon>Ascomycota</taxon>
        <taxon>Saccharomycotina</taxon>
        <taxon>Saccharomycetes</taxon>
        <taxon>Saccharomycetales</taxon>
        <taxon>Saccharomycetaceae</taxon>
        <taxon>Maudiozyma</taxon>
    </lineage>
</organism>
<feature type="region of interest" description="Disordered" evidence="1">
    <location>
        <begin position="82"/>
        <end position="102"/>
    </location>
</feature>
<evidence type="ECO:0000256" key="1">
    <source>
        <dbReference type="SAM" id="MobiDB-lite"/>
    </source>
</evidence>
<sequence length="349" mass="39569">MVRNSKRAPQGRVSSISPRTPRNSLFGHKHSTPQRYTSRFASPEVTGSTGVEGGAPPGSVEASTERSSGSLLSMLRSKQNNVGMSKRTLSSGSASQSPVKYSRVGPVSSLSDKLRAKLGKKSSVFDLLDIDSSLRTYMYYDGLGESAVGRKWFSYGGSGCSKCLMMPESACVCYDNRSNNFLKRIARECLLTLNFKLSEASFATIIQNSVEYRCYTVLFDVFEYRVQYRTRFLEKTRPYLKFVKGSFLHLDRYLDFQHYKDMINSYNEIWSYMTKNKLDMLACSSDASSNPKFVELWDRQLEFDGIRKALEVEGSSRYGRRGFGRNYNGPSDYIIQILKHNFKRYGSLS</sequence>
<dbReference type="EMBL" id="FXLY01000009">
    <property type="protein sequence ID" value="SMN22006.1"/>
    <property type="molecule type" value="Genomic_DNA"/>
</dbReference>
<feature type="compositionally biased region" description="Polar residues" evidence="1">
    <location>
        <begin position="12"/>
        <end position="23"/>
    </location>
</feature>
<dbReference type="STRING" id="1789683.A0A1X7R9W5"/>
<keyword evidence="3" id="KW-1185">Reference proteome</keyword>
<gene>
    <name evidence="2" type="ORF">KASA_0J03718G</name>
</gene>
<reference evidence="2 3" key="1">
    <citation type="submission" date="2017-04" db="EMBL/GenBank/DDBJ databases">
        <authorList>
            <person name="Afonso C.L."/>
            <person name="Miller P.J."/>
            <person name="Scott M.A."/>
            <person name="Spackman E."/>
            <person name="Goraichik I."/>
            <person name="Dimitrov K.M."/>
            <person name="Suarez D.L."/>
            <person name="Swayne D.E."/>
        </authorList>
    </citation>
    <scope>NUCLEOTIDE SEQUENCE [LARGE SCALE GENOMIC DNA]</scope>
</reference>
<feature type="compositionally biased region" description="Polar residues" evidence="1">
    <location>
        <begin position="33"/>
        <end position="49"/>
    </location>
</feature>
<evidence type="ECO:0000313" key="3">
    <source>
        <dbReference type="Proteomes" id="UP000196158"/>
    </source>
</evidence>
<evidence type="ECO:0000313" key="2">
    <source>
        <dbReference type="EMBL" id="SMN22006.1"/>
    </source>
</evidence>
<accession>A0A1X7R9W5</accession>